<evidence type="ECO:0000256" key="3">
    <source>
        <dbReference type="ARBA" id="ARBA00022679"/>
    </source>
</evidence>
<dbReference type="EMBL" id="JAGMWN010000001">
    <property type="protein sequence ID" value="MBP5855639.1"/>
    <property type="molecule type" value="Genomic_DNA"/>
</dbReference>
<dbReference type="RefSeq" id="WP_210680218.1">
    <property type="nucleotide sequence ID" value="NZ_JAGMWN010000001.1"/>
</dbReference>
<evidence type="ECO:0000259" key="4">
    <source>
        <dbReference type="Pfam" id="PF00535"/>
    </source>
</evidence>
<dbReference type="Pfam" id="PF00535">
    <property type="entry name" value="Glycos_transf_2"/>
    <property type="match status" value="1"/>
</dbReference>
<proteinExistence type="inferred from homology"/>
<keyword evidence="2" id="KW-0328">Glycosyltransferase</keyword>
<reference evidence="5" key="1">
    <citation type="submission" date="2021-04" db="EMBL/GenBank/DDBJ databases">
        <authorList>
            <person name="Zhang D.-C."/>
        </authorList>
    </citation>
    <scope>NUCLEOTIDE SEQUENCE</scope>
    <source>
        <strain evidence="5">CGMCC 1.15697</strain>
    </source>
</reference>
<keyword evidence="3" id="KW-0808">Transferase</keyword>
<dbReference type="CDD" id="cd00761">
    <property type="entry name" value="Glyco_tranf_GTA_type"/>
    <property type="match status" value="1"/>
</dbReference>
<dbReference type="PANTHER" id="PTHR43179:SF12">
    <property type="entry name" value="GALACTOFURANOSYLTRANSFERASE GLFT2"/>
    <property type="match status" value="1"/>
</dbReference>
<dbReference type="InterPro" id="IPR029044">
    <property type="entry name" value="Nucleotide-diphossugar_trans"/>
</dbReference>
<dbReference type="Proteomes" id="UP000672602">
    <property type="component" value="Unassembled WGS sequence"/>
</dbReference>
<comment type="caution">
    <text evidence="5">The sequence shown here is derived from an EMBL/GenBank/DDBJ whole genome shotgun (WGS) entry which is preliminary data.</text>
</comment>
<evidence type="ECO:0000256" key="2">
    <source>
        <dbReference type="ARBA" id="ARBA00022676"/>
    </source>
</evidence>
<name>A0A8J7S2S1_9PROT</name>
<accession>A0A8J7S2S1</accession>
<dbReference type="AlphaFoldDB" id="A0A8J7S2S1"/>
<comment type="similarity">
    <text evidence="1">Belongs to the glycosyltransferase 2 family.</text>
</comment>
<gene>
    <name evidence="5" type="ORF">KAJ83_01355</name>
</gene>
<protein>
    <submittedName>
        <fullName evidence="5">Glycosyltransferase family 2 protein</fullName>
    </submittedName>
</protein>
<dbReference type="SUPFAM" id="SSF53448">
    <property type="entry name" value="Nucleotide-diphospho-sugar transferases"/>
    <property type="match status" value="1"/>
</dbReference>
<evidence type="ECO:0000313" key="5">
    <source>
        <dbReference type="EMBL" id="MBP5855639.1"/>
    </source>
</evidence>
<dbReference type="PANTHER" id="PTHR43179">
    <property type="entry name" value="RHAMNOSYLTRANSFERASE WBBL"/>
    <property type="match status" value="1"/>
</dbReference>
<organism evidence="5 6">
    <name type="scientific">Marivibrio halodurans</name>
    <dbReference type="NCBI Taxonomy" id="2039722"/>
    <lineage>
        <taxon>Bacteria</taxon>
        <taxon>Pseudomonadati</taxon>
        <taxon>Pseudomonadota</taxon>
        <taxon>Alphaproteobacteria</taxon>
        <taxon>Rhodospirillales</taxon>
        <taxon>Rhodospirillaceae</taxon>
        <taxon>Marivibrio</taxon>
    </lineage>
</organism>
<evidence type="ECO:0000256" key="1">
    <source>
        <dbReference type="ARBA" id="ARBA00006739"/>
    </source>
</evidence>
<evidence type="ECO:0000313" key="6">
    <source>
        <dbReference type="Proteomes" id="UP000672602"/>
    </source>
</evidence>
<dbReference type="InterPro" id="IPR001173">
    <property type="entry name" value="Glyco_trans_2-like"/>
</dbReference>
<feature type="domain" description="Glycosyltransferase 2-like" evidence="4">
    <location>
        <begin position="8"/>
        <end position="123"/>
    </location>
</feature>
<dbReference type="Gene3D" id="3.90.550.10">
    <property type="entry name" value="Spore Coat Polysaccharide Biosynthesis Protein SpsA, Chain A"/>
    <property type="match status" value="1"/>
</dbReference>
<keyword evidence="6" id="KW-1185">Reference proteome</keyword>
<sequence length="337" mass="36992">MQGLSVGVVIPHRNHTDLLPHALKRLFADRSAAPDAVVIVDDYSDPAARLRVREIVSTYPSVKLIELSEHLGVVGALNMGIQAVETDLVHCSAADDTVEAGFLDAARAGLQAHPSAAIYSTRTRLISDADGQDLGVIASPSPYNQDGWVSPENARRTLMARDSWIFGNSSVYRRDRLVQLGGFDLALGSFCDGYIQRYMAARWGAIFDERPFGAWRRSDTGVASRTNLDPDLLVRTAAAAFERFQANTPDIFPSGYAQRWRRRWISGALCFQIDRGKWSGFDHPGVLDVVPSCPIRFARLCRSLGSLGRPLAKGLVFAGLRPFDAGDLVARRLRLQG</sequence>
<dbReference type="GO" id="GO:0016757">
    <property type="term" value="F:glycosyltransferase activity"/>
    <property type="evidence" value="ECO:0007669"/>
    <property type="project" value="UniProtKB-KW"/>
</dbReference>